<evidence type="ECO:0000313" key="2">
    <source>
        <dbReference type="EMBL" id="SVA09718.1"/>
    </source>
</evidence>
<dbReference type="AlphaFoldDB" id="A0A381T2C7"/>
<feature type="domain" description="Oxidoreductase molybdopterin-binding" evidence="1">
    <location>
        <begin position="112"/>
        <end position="268"/>
    </location>
</feature>
<dbReference type="EMBL" id="UINC01003844">
    <property type="protein sequence ID" value="SVA09718.1"/>
    <property type="molecule type" value="Genomic_DNA"/>
</dbReference>
<dbReference type="Gene3D" id="3.90.420.10">
    <property type="entry name" value="Oxidoreductase, molybdopterin-binding domain"/>
    <property type="match status" value="1"/>
</dbReference>
<protein>
    <recommendedName>
        <fullName evidence="1">Oxidoreductase molybdopterin-binding domain-containing protein</fullName>
    </recommendedName>
</protein>
<gene>
    <name evidence="2" type="ORF">METZ01_LOCUS62572</name>
</gene>
<name>A0A381T2C7_9ZZZZ</name>
<proteinExistence type="predicted"/>
<reference evidence="2" key="1">
    <citation type="submission" date="2018-05" db="EMBL/GenBank/DDBJ databases">
        <authorList>
            <person name="Lanie J.A."/>
            <person name="Ng W.-L."/>
            <person name="Kazmierczak K.M."/>
            <person name="Andrzejewski T.M."/>
            <person name="Davidsen T.M."/>
            <person name="Wayne K.J."/>
            <person name="Tettelin H."/>
            <person name="Glass J.I."/>
            <person name="Rusch D."/>
            <person name="Podicherti R."/>
            <person name="Tsui H.-C.T."/>
            <person name="Winkler M.E."/>
        </authorList>
    </citation>
    <scope>NUCLEOTIDE SEQUENCE</scope>
</reference>
<dbReference type="SUPFAM" id="SSF56524">
    <property type="entry name" value="Oxidoreductase molybdopterin-binding domain"/>
    <property type="match status" value="1"/>
</dbReference>
<dbReference type="Pfam" id="PF00174">
    <property type="entry name" value="Oxidored_molyb"/>
    <property type="match status" value="1"/>
</dbReference>
<evidence type="ECO:0000259" key="1">
    <source>
        <dbReference type="Pfam" id="PF00174"/>
    </source>
</evidence>
<organism evidence="2">
    <name type="scientific">marine metagenome</name>
    <dbReference type="NCBI Taxonomy" id="408172"/>
    <lineage>
        <taxon>unclassified sequences</taxon>
        <taxon>metagenomes</taxon>
        <taxon>ecological metagenomes</taxon>
    </lineage>
</organism>
<dbReference type="InterPro" id="IPR000572">
    <property type="entry name" value="OxRdtase_Mopterin-bd_dom"/>
</dbReference>
<dbReference type="PANTHER" id="PTHR43032:SF3">
    <property type="entry name" value="PROTEIN-METHIONINE-SULFOXIDE REDUCTASE CATALYTIC SUBUNIT MSRP"/>
    <property type="match status" value="1"/>
</dbReference>
<dbReference type="PANTHER" id="PTHR43032">
    <property type="entry name" value="PROTEIN-METHIONINE-SULFOXIDE REDUCTASE"/>
    <property type="match status" value="1"/>
</dbReference>
<sequence length="322" mass="36797">MANYIQKKDWQISESLATPESAYLRRREFIQGTALTSLVTVGALYGCGPSTPPNSLPKIEWSDTEKSIYPAKRNSEFELDRPMTDEKIAGTYNNFYEFGTDKTDPVNYAQKLNTRPWKVEVGGLVNKPKTFDINDLLKTMPIEERLYRLRCVEAWAMAVPWTGFAFKELLKLVEPKSSATHVKMETFYQPFTAQGQLAFWEPWAYTEALTIEEAMNEITFLATGIYGHPLSKQHGAPIRLAVPWKYGFKSIKSIVKIELVDYKPMTFWTTLQGLEYDFTANVDPGIPHPRWPQNREKMLGTGAIRATIPYNGYGKYVAQLYS</sequence>
<dbReference type="NCBIfam" id="NF003767">
    <property type="entry name" value="PRK05363.1"/>
    <property type="match status" value="1"/>
</dbReference>
<dbReference type="InterPro" id="IPR036374">
    <property type="entry name" value="OxRdtase_Mopterin-bd_sf"/>
</dbReference>
<accession>A0A381T2C7</accession>